<comment type="subcellular location">
    <subcellularLocation>
        <location evidence="1">Membrane</location>
        <topology evidence="1">Multi-pass membrane protein</topology>
    </subcellularLocation>
</comment>
<evidence type="ECO:0000313" key="8">
    <source>
        <dbReference type="Proteomes" id="UP001377567"/>
    </source>
</evidence>
<evidence type="ECO:0000259" key="6">
    <source>
        <dbReference type="PROSITE" id="PS51380"/>
    </source>
</evidence>
<dbReference type="GO" id="GO:0005737">
    <property type="term" value="C:cytoplasm"/>
    <property type="evidence" value="ECO:0007669"/>
    <property type="project" value="TreeGrafter"/>
</dbReference>
<protein>
    <submittedName>
        <fullName evidence="7">Erd1 protein</fullName>
    </submittedName>
</protein>
<keyword evidence="8" id="KW-1185">Reference proteome</keyword>
<keyword evidence="2 5" id="KW-0812">Transmembrane</keyword>
<reference evidence="7 8" key="1">
    <citation type="journal article" date="2023" name="Elife">
        <title>Identification of key yeast species and microbe-microbe interactions impacting larval growth of Drosophila in the wild.</title>
        <authorList>
            <person name="Mure A."/>
            <person name="Sugiura Y."/>
            <person name="Maeda R."/>
            <person name="Honda K."/>
            <person name="Sakurai N."/>
            <person name="Takahashi Y."/>
            <person name="Watada M."/>
            <person name="Katoh T."/>
            <person name="Gotoh A."/>
            <person name="Gotoh Y."/>
            <person name="Taniguchi I."/>
            <person name="Nakamura K."/>
            <person name="Hayashi T."/>
            <person name="Katayama T."/>
            <person name="Uemura T."/>
            <person name="Hattori Y."/>
        </authorList>
    </citation>
    <scope>NUCLEOTIDE SEQUENCE [LARGE SCALE GENOMIC DNA]</scope>
    <source>
        <strain evidence="7 8">KH-74</strain>
    </source>
</reference>
<organism evidence="7 8">
    <name type="scientific">Maudiozyma humilis</name>
    <name type="common">Sour dough yeast</name>
    <name type="synonym">Kazachstania humilis</name>
    <dbReference type="NCBI Taxonomy" id="51915"/>
    <lineage>
        <taxon>Eukaryota</taxon>
        <taxon>Fungi</taxon>
        <taxon>Dikarya</taxon>
        <taxon>Ascomycota</taxon>
        <taxon>Saccharomycotina</taxon>
        <taxon>Saccharomycetes</taxon>
        <taxon>Saccharomycetales</taxon>
        <taxon>Saccharomycetaceae</taxon>
        <taxon>Maudiozyma</taxon>
    </lineage>
</organism>
<dbReference type="PROSITE" id="PS51380">
    <property type="entry name" value="EXS"/>
    <property type="match status" value="1"/>
</dbReference>
<feature type="transmembrane region" description="Helical" evidence="5">
    <location>
        <begin position="108"/>
        <end position="129"/>
    </location>
</feature>
<evidence type="ECO:0000256" key="2">
    <source>
        <dbReference type="ARBA" id="ARBA00022692"/>
    </source>
</evidence>
<name>A0AAV5S4X2_MAUHU</name>
<sequence>MIKEKLSDVNGSFSYLLHTPPPQRLNVLLYTSIWLWYFIVRYLQKYNVEISNVLLLRNYGDLHVAPTNKQLLQYARSFVAKVTKIFVPIHFIYQIIYHTWDDESLSGLYYTVYHSLPLAQFVVLVTLIIKESTIIKYCSRRLLLIESKPRSMRNVYILLSDSLTSFNRPLIDFTLFSSLLFGKPFLNLDLFLSTIPSGVRIFQCIREYFIMNDTEHLFNAGKYSSNIPIIACTWYMRTHSDSEIPKSFYPIQIWLLLLNSAYTFFWDVRMDWTITSVITLRKSKLTFAPKVYHFAIVADFILRFWWLWIIFYTQNSASKFIFFSSELYYFEVIRRANWIIFKLESEYVNRPIKS</sequence>
<dbReference type="PANTHER" id="PTHR10783">
    <property type="entry name" value="XENOTROPIC AND POLYTROPIC RETROVIRUS RECEPTOR 1-RELATED"/>
    <property type="match status" value="1"/>
</dbReference>
<evidence type="ECO:0000256" key="5">
    <source>
        <dbReference type="SAM" id="Phobius"/>
    </source>
</evidence>
<evidence type="ECO:0000313" key="7">
    <source>
        <dbReference type="EMBL" id="GMM58730.1"/>
    </source>
</evidence>
<dbReference type="AlphaFoldDB" id="A0AAV5S4X2"/>
<dbReference type="InterPro" id="IPR004342">
    <property type="entry name" value="EXS_C"/>
</dbReference>
<keyword evidence="4 5" id="KW-0472">Membrane</keyword>
<proteinExistence type="predicted"/>
<evidence type="ECO:0000256" key="1">
    <source>
        <dbReference type="ARBA" id="ARBA00004141"/>
    </source>
</evidence>
<comment type="caution">
    <text evidence="7">The sequence shown here is derived from an EMBL/GenBank/DDBJ whole genome shotgun (WGS) entry which is preliminary data.</text>
</comment>
<feature type="transmembrane region" description="Helical" evidence="5">
    <location>
        <begin position="291"/>
        <end position="312"/>
    </location>
</feature>
<gene>
    <name evidence="7" type="ORF">DAKH74_053470</name>
</gene>
<evidence type="ECO:0000256" key="4">
    <source>
        <dbReference type="ARBA" id="ARBA00023136"/>
    </source>
</evidence>
<dbReference type="GO" id="GO:0016020">
    <property type="term" value="C:membrane"/>
    <property type="evidence" value="ECO:0007669"/>
    <property type="project" value="UniProtKB-SubCell"/>
</dbReference>
<accession>A0AAV5S4X2</accession>
<dbReference type="Proteomes" id="UP001377567">
    <property type="component" value="Unassembled WGS sequence"/>
</dbReference>
<dbReference type="PANTHER" id="PTHR10783:SF46">
    <property type="entry name" value="PROTEIN ERD1 HOMOLOG 2"/>
    <property type="match status" value="1"/>
</dbReference>
<dbReference type="Pfam" id="PF03124">
    <property type="entry name" value="EXS"/>
    <property type="match status" value="1"/>
</dbReference>
<feature type="domain" description="EXS" evidence="6">
    <location>
        <begin position="180"/>
        <end position="354"/>
    </location>
</feature>
<dbReference type="EMBL" id="BTGD01000025">
    <property type="protein sequence ID" value="GMM58730.1"/>
    <property type="molecule type" value="Genomic_DNA"/>
</dbReference>
<keyword evidence="3 5" id="KW-1133">Transmembrane helix</keyword>
<feature type="transmembrane region" description="Helical" evidence="5">
    <location>
        <begin position="78"/>
        <end position="96"/>
    </location>
</feature>
<evidence type="ECO:0000256" key="3">
    <source>
        <dbReference type="ARBA" id="ARBA00022989"/>
    </source>
</evidence>